<dbReference type="InterPro" id="IPR011013">
    <property type="entry name" value="Gal_mutarotase_sf_dom"/>
</dbReference>
<dbReference type="GO" id="GO:0005975">
    <property type="term" value="P:carbohydrate metabolic process"/>
    <property type="evidence" value="ECO:0007669"/>
    <property type="project" value="InterPro"/>
</dbReference>
<feature type="signal peptide" evidence="3">
    <location>
        <begin position="1"/>
        <end position="29"/>
    </location>
</feature>
<evidence type="ECO:0000259" key="4">
    <source>
        <dbReference type="Pfam" id="PF01055"/>
    </source>
</evidence>
<evidence type="ECO:0000313" key="7">
    <source>
        <dbReference type="EMBL" id="RXK55891.1"/>
    </source>
</evidence>
<evidence type="ECO:0000259" key="6">
    <source>
        <dbReference type="Pfam" id="PF21365"/>
    </source>
</evidence>
<dbReference type="GO" id="GO:0004553">
    <property type="term" value="F:hydrolase activity, hydrolyzing O-glycosyl compounds"/>
    <property type="evidence" value="ECO:0007669"/>
    <property type="project" value="InterPro"/>
</dbReference>
<dbReference type="Pfam" id="PF01055">
    <property type="entry name" value="Glyco_hydro_31_2nd"/>
    <property type="match status" value="1"/>
</dbReference>
<evidence type="ECO:0000256" key="3">
    <source>
        <dbReference type="SAM" id="SignalP"/>
    </source>
</evidence>
<feature type="domain" description="DUF5110" evidence="5">
    <location>
        <begin position="680"/>
        <end position="718"/>
    </location>
</feature>
<dbReference type="SUPFAM" id="SSF51011">
    <property type="entry name" value="Glycosyl hydrolase domain"/>
    <property type="match status" value="1"/>
</dbReference>
<dbReference type="SUPFAM" id="SSF51445">
    <property type="entry name" value="(Trans)glycosidases"/>
    <property type="match status" value="1"/>
</dbReference>
<dbReference type="CDD" id="cd14752">
    <property type="entry name" value="GH31_N"/>
    <property type="match status" value="1"/>
</dbReference>
<dbReference type="EMBL" id="SDHX01000001">
    <property type="protein sequence ID" value="RXK55891.1"/>
    <property type="molecule type" value="Genomic_DNA"/>
</dbReference>
<dbReference type="SUPFAM" id="SSF74650">
    <property type="entry name" value="Galactose mutarotase-like"/>
    <property type="match status" value="1"/>
</dbReference>
<dbReference type="Gene3D" id="2.60.40.1760">
    <property type="entry name" value="glycosyl hydrolase (family 31)"/>
    <property type="match status" value="1"/>
</dbReference>
<evidence type="ECO:0000313" key="8">
    <source>
        <dbReference type="Proteomes" id="UP000290218"/>
    </source>
</evidence>
<evidence type="ECO:0000256" key="1">
    <source>
        <dbReference type="ARBA" id="ARBA00007806"/>
    </source>
</evidence>
<feature type="domain" description="Glycoside hydrolase family 31 TIM barrel" evidence="4">
    <location>
        <begin position="248"/>
        <end position="545"/>
    </location>
</feature>
<evidence type="ECO:0000259" key="5">
    <source>
        <dbReference type="Pfam" id="PF17137"/>
    </source>
</evidence>
<dbReference type="PANTHER" id="PTHR22762:SF144">
    <property type="entry name" value="ALPHA-XYLOSIDASE"/>
    <property type="match status" value="1"/>
</dbReference>
<name>A0A4Q1CAJ1_9BACT</name>
<accession>A0A4Q1CAJ1</accession>
<dbReference type="InterPro" id="IPR033403">
    <property type="entry name" value="DUF5110"/>
</dbReference>
<gene>
    <name evidence="7" type="ORF">ESB00_08430</name>
</gene>
<comment type="similarity">
    <text evidence="1 2">Belongs to the glycosyl hydrolase 31 family.</text>
</comment>
<reference evidence="7 8" key="1">
    <citation type="submission" date="2019-01" db="EMBL/GenBank/DDBJ databases">
        <title>Lacunisphaera sp. strain TWA-58.</title>
        <authorList>
            <person name="Chen W.-M."/>
        </authorList>
    </citation>
    <scope>NUCLEOTIDE SEQUENCE [LARGE SCALE GENOMIC DNA]</scope>
    <source>
        <strain evidence="7 8">TWA-58</strain>
    </source>
</reference>
<organism evidence="7 8">
    <name type="scientific">Oleiharenicola lentus</name>
    <dbReference type="NCBI Taxonomy" id="2508720"/>
    <lineage>
        <taxon>Bacteria</taxon>
        <taxon>Pseudomonadati</taxon>
        <taxon>Verrucomicrobiota</taxon>
        <taxon>Opitutia</taxon>
        <taxon>Opitutales</taxon>
        <taxon>Opitutaceae</taxon>
        <taxon>Oleiharenicola</taxon>
    </lineage>
</organism>
<dbReference type="InterPro" id="IPR013780">
    <property type="entry name" value="Glyco_hydro_b"/>
</dbReference>
<dbReference type="Gene3D" id="3.20.20.80">
    <property type="entry name" value="Glycosidases"/>
    <property type="match status" value="1"/>
</dbReference>
<dbReference type="OrthoDB" id="176168at2"/>
<dbReference type="Gene3D" id="2.60.40.1180">
    <property type="entry name" value="Golgi alpha-mannosidase II"/>
    <property type="match status" value="2"/>
</dbReference>
<dbReference type="PANTHER" id="PTHR22762">
    <property type="entry name" value="ALPHA-GLUCOSIDASE"/>
    <property type="match status" value="1"/>
</dbReference>
<feature type="domain" description="Glycosyl hydrolase family 31 C-terminal" evidence="6">
    <location>
        <begin position="577"/>
        <end position="661"/>
    </location>
</feature>
<proteinExistence type="inferred from homology"/>
<dbReference type="AlphaFoldDB" id="A0A4Q1CAJ1"/>
<dbReference type="InterPro" id="IPR048395">
    <property type="entry name" value="Glyco_hydro_31_C"/>
</dbReference>
<protein>
    <submittedName>
        <fullName evidence="7">Glycoside hydrolase family 31 protein</fullName>
    </submittedName>
</protein>
<dbReference type="Proteomes" id="UP000290218">
    <property type="component" value="Unassembled WGS sequence"/>
</dbReference>
<keyword evidence="2 7" id="KW-0378">Hydrolase</keyword>
<dbReference type="Pfam" id="PF21365">
    <property type="entry name" value="Glyco_hydro_31_3rd"/>
    <property type="match status" value="1"/>
</dbReference>
<dbReference type="InterPro" id="IPR000322">
    <property type="entry name" value="Glyco_hydro_31_TIM"/>
</dbReference>
<dbReference type="InterPro" id="IPR017853">
    <property type="entry name" value="GH"/>
</dbReference>
<feature type="chain" id="PRO_5020223501" evidence="3">
    <location>
        <begin position="30"/>
        <end position="749"/>
    </location>
</feature>
<dbReference type="Pfam" id="PF17137">
    <property type="entry name" value="DUF5110"/>
    <property type="match status" value="1"/>
</dbReference>
<comment type="caution">
    <text evidence="7">The sequence shown here is derived from an EMBL/GenBank/DDBJ whole genome shotgun (WGS) entry which is preliminary data.</text>
</comment>
<evidence type="ECO:0000256" key="2">
    <source>
        <dbReference type="RuleBase" id="RU361185"/>
    </source>
</evidence>
<keyword evidence="2" id="KW-0326">Glycosidase</keyword>
<keyword evidence="3" id="KW-0732">Signal</keyword>
<keyword evidence="8" id="KW-1185">Reference proteome</keyword>
<sequence length="749" mass="81959">MHIVLLNRAVARLGAAALLLSALASGAQSAPQAVNPSWQQVAPGVWKASLGQPEDLSLLSAAGVQPALTRLASLPAAAFPLDAAEIEVRQMDWKVALRLPLAANEDIYGLGVDFSTVRRNGQIFELHVDHWNRRAPTPGRTHAPVPLYISSRGFAVLFDSARYLKVSVGHGVRLAAKQKPPVVDRTTRTIRPATPGTAPIPAPWISALPSDSIEVLANAPGFDVYVFAGPSPMDALRRYNLFCGGGSLPPKWGLGFLTRLPTKATAADVLADVAAFREHGLPLDMIGLEPGWMSHAYPCSLEWDPTRFPDPAGLLGELDRLGVRANLWFNPYIGPPHGKLYGRMLPFAGSHLVWNGLVPDYTLPEARATLAGHLRDEVLRLHPRAVGGFKVDEVDGYDRYLWPETATFPSGHHAEQLRQTYGLLVQRVLLEEFRALDRRTFGQVRGTNAGASSFPFVIYNDNYDFGEYITAVVNSGFAGVLWSPEVRGSDNPEDMLRRIQAVCLSPLALYNGWASPQKLWTHPSALPGIRAALRLRLQLLPYLYHTFAQYHLDGLPVIRPLQLVTSAAATTAGPGGQPALDATTNPYEAPAALKEIKDQYLLGDSLLVALLAPDAASRPVVLPPGRWYDFYTGRLAGEDTTIYVTPPADQLPLFVRDGAIIPRLAGEPLRAPRTGELPRLELWHYGEKPGALRLYDDDGETFAYERGNVSWTDLRAERSPDGTWHGTAITVAGTQTWSYSDPRWFFITP</sequence>
<dbReference type="GO" id="GO:0030246">
    <property type="term" value="F:carbohydrate binding"/>
    <property type="evidence" value="ECO:0007669"/>
    <property type="project" value="InterPro"/>
</dbReference>